<dbReference type="InterPro" id="IPR046676">
    <property type="entry name" value="DUF6546"/>
</dbReference>
<feature type="non-terminal residue" evidence="2">
    <location>
        <position position="126"/>
    </location>
</feature>
<protein>
    <recommendedName>
        <fullName evidence="1">DUF6546 domain-containing protein</fullName>
    </recommendedName>
</protein>
<evidence type="ECO:0000313" key="3">
    <source>
        <dbReference type="Proteomes" id="UP000258309"/>
    </source>
</evidence>
<organism evidence="2 3">
    <name type="scientific">Scytalidium lignicola</name>
    <name type="common">Hyphomycete</name>
    <dbReference type="NCBI Taxonomy" id="5539"/>
    <lineage>
        <taxon>Eukaryota</taxon>
        <taxon>Fungi</taxon>
        <taxon>Dikarya</taxon>
        <taxon>Ascomycota</taxon>
        <taxon>Pezizomycotina</taxon>
        <taxon>Leotiomycetes</taxon>
        <taxon>Leotiomycetes incertae sedis</taxon>
        <taxon>Scytalidium</taxon>
    </lineage>
</organism>
<comment type="caution">
    <text evidence="2">The sequence shown here is derived from an EMBL/GenBank/DDBJ whole genome shotgun (WGS) entry which is preliminary data.</text>
</comment>
<name>A0A3E2H6W3_SCYLI</name>
<dbReference type="AlphaFoldDB" id="A0A3E2H6W3"/>
<gene>
    <name evidence="2" type="ORF">B7463_g7515</name>
</gene>
<proteinExistence type="predicted"/>
<accession>A0A3E2H6W3</accession>
<sequence length="126" mass="14455">MPEYYQFLELSRKQDFGKLHQAIAAKSSVSNADRFYQPEWPNLRSLALTTKLFSHAELPQRINELLQAAASAAKKMPKLQTMDIWNCGEEKSVFRYRRCATNGCPVITFRSTGNLDLDIDQRTVRA</sequence>
<dbReference type="Pfam" id="PF20183">
    <property type="entry name" value="DUF6546"/>
    <property type="match status" value="1"/>
</dbReference>
<evidence type="ECO:0000259" key="1">
    <source>
        <dbReference type="Pfam" id="PF20183"/>
    </source>
</evidence>
<dbReference type="OrthoDB" id="4802432at2759"/>
<reference evidence="2 3" key="1">
    <citation type="submission" date="2018-05" db="EMBL/GenBank/DDBJ databases">
        <title>Draft genome sequence of Scytalidium lignicola DSM 105466, a ubiquitous saprotrophic fungus.</title>
        <authorList>
            <person name="Buettner E."/>
            <person name="Gebauer A.M."/>
            <person name="Hofrichter M."/>
            <person name="Liers C."/>
            <person name="Kellner H."/>
        </authorList>
    </citation>
    <scope>NUCLEOTIDE SEQUENCE [LARGE SCALE GENOMIC DNA]</scope>
    <source>
        <strain evidence="2 3">DSM 105466</strain>
    </source>
</reference>
<keyword evidence="3" id="KW-1185">Reference proteome</keyword>
<feature type="non-terminal residue" evidence="2">
    <location>
        <position position="1"/>
    </location>
</feature>
<evidence type="ECO:0000313" key="2">
    <source>
        <dbReference type="EMBL" id="RFU28823.1"/>
    </source>
</evidence>
<dbReference type="Proteomes" id="UP000258309">
    <property type="component" value="Unassembled WGS sequence"/>
</dbReference>
<feature type="domain" description="DUF6546" evidence="1">
    <location>
        <begin position="31"/>
        <end position="125"/>
    </location>
</feature>
<dbReference type="EMBL" id="NCSJ02000149">
    <property type="protein sequence ID" value="RFU28823.1"/>
    <property type="molecule type" value="Genomic_DNA"/>
</dbReference>